<dbReference type="SUPFAM" id="SSF47384">
    <property type="entry name" value="Homodimeric domain of signal transducing histidine kinase"/>
    <property type="match status" value="1"/>
</dbReference>
<dbReference type="InterPro" id="IPR011006">
    <property type="entry name" value="CheY-like_superfamily"/>
</dbReference>
<evidence type="ECO:0000256" key="2">
    <source>
        <dbReference type="PROSITE-ProRule" id="PRU00169"/>
    </source>
</evidence>
<proteinExistence type="predicted"/>
<evidence type="ECO:0000313" key="7">
    <source>
        <dbReference type="Proteomes" id="UP000258309"/>
    </source>
</evidence>
<dbReference type="Pfam" id="PF00072">
    <property type="entry name" value="Response_reg"/>
    <property type="match status" value="1"/>
</dbReference>
<evidence type="ECO:0000256" key="3">
    <source>
        <dbReference type="SAM" id="MobiDB-lite"/>
    </source>
</evidence>
<feature type="compositionally biased region" description="Basic and acidic residues" evidence="3">
    <location>
        <begin position="170"/>
        <end position="179"/>
    </location>
</feature>
<feature type="region of interest" description="Disordered" evidence="3">
    <location>
        <begin position="77"/>
        <end position="98"/>
    </location>
</feature>
<dbReference type="EMBL" id="NCSJ02000038">
    <property type="protein sequence ID" value="RFU33268.1"/>
    <property type="molecule type" value="Genomic_DNA"/>
</dbReference>
<dbReference type="OrthoDB" id="60033at2759"/>
<dbReference type="InterPro" id="IPR001789">
    <property type="entry name" value="Sig_transdc_resp-reg_receiver"/>
</dbReference>
<dbReference type="InterPro" id="IPR003661">
    <property type="entry name" value="HisK_dim/P_dom"/>
</dbReference>
<feature type="compositionally biased region" description="Polar residues" evidence="3">
    <location>
        <begin position="77"/>
        <end position="94"/>
    </location>
</feature>
<gene>
    <name evidence="6" type="ORF">B7463_g3087</name>
</gene>
<evidence type="ECO:0000256" key="1">
    <source>
        <dbReference type="ARBA" id="ARBA00022553"/>
    </source>
</evidence>
<evidence type="ECO:0000259" key="5">
    <source>
        <dbReference type="PROSITE" id="PS50110"/>
    </source>
</evidence>
<dbReference type="SUPFAM" id="SSF55785">
    <property type="entry name" value="PYP-like sensor domain (PAS domain)"/>
    <property type="match status" value="1"/>
</dbReference>
<dbReference type="Pfam" id="PF26131">
    <property type="entry name" value="PAS-like"/>
    <property type="match status" value="1"/>
</dbReference>
<dbReference type="SUPFAM" id="SSF55781">
    <property type="entry name" value="GAF domain-like"/>
    <property type="match status" value="1"/>
</dbReference>
<feature type="modified residue" description="4-aspartylphosphate" evidence="2">
    <location>
        <position position="1424"/>
    </location>
</feature>
<dbReference type="Gene3D" id="3.40.50.2300">
    <property type="match status" value="1"/>
</dbReference>
<evidence type="ECO:0008006" key="8">
    <source>
        <dbReference type="Google" id="ProtNLM"/>
    </source>
</evidence>
<dbReference type="PRINTS" id="PR00344">
    <property type="entry name" value="BCTRLSENSOR"/>
</dbReference>
<keyword evidence="7" id="KW-1185">Reference proteome</keyword>
<feature type="compositionally biased region" description="Polar residues" evidence="3">
    <location>
        <begin position="185"/>
        <end position="213"/>
    </location>
</feature>
<dbReference type="Pfam" id="PF00512">
    <property type="entry name" value="HisKA"/>
    <property type="match status" value="1"/>
</dbReference>
<name>A0A3E2HIL4_SCYLI</name>
<feature type="domain" description="Histidine kinase" evidence="4">
    <location>
        <begin position="1022"/>
        <end position="1297"/>
    </location>
</feature>
<reference evidence="6 7" key="1">
    <citation type="submission" date="2018-05" db="EMBL/GenBank/DDBJ databases">
        <title>Draft genome sequence of Scytalidium lignicola DSM 105466, a ubiquitous saprotrophic fungus.</title>
        <authorList>
            <person name="Buettner E."/>
            <person name="Gebauer A.M."/>
            <person name="Hofrichter M."/>
            <person name="Liers C."/>
            <person name="Kellner H."/>
        </authorList>
    </citation>
    <scope>NUCLEOTIDE SEQUENCE [LARGE SCALE GENOMIC DNA]</scope>
    <source>
        <strain evidence="6 7">DSM 105466</strain>
    </source>
</reference>
<dbReference type="STRING" id="5539.A0A3E2HIL4"/>
<dbReference type="InterPro" id="IPR036097">
    <property type="entry name" value="HisK_dim/P_sf"/>
</dbReference>
<dbReference type="PANTHER" id="PTHR43719:SF30">
    <property type="entry name" value="TWO-COMPONENT SYSTEM RESPONSE REGULATOR"/>
    <property type="match status" value="1"/>
</dbReference>
<protein>
    <recommendedName>
        <fullName evidence="8">Histidine kinase</fullName>
    </recommendedName>
</protein>
<keyword evidence="1 2" id="KW-0597">Phosphoprotein</keyword>
<comment type="caution">
    <text evidence="6">The sequence shown here is derived from an EMBL/GenBank/DDBJ whole genome shotgun (WGS) entry which is preliminary data.</text>
</comment>
<dbReference type="Gene3D" id="3.30.565.10">
    <property type="entry name" value="Histidine kinase-like ATPase, C-terminal domain"/>
    <property type="match status" value="1"/>
</dbReference>
<dbReference type="SMART" id="SM00448">
    <property type="entry name" value="REC"/>
    <property type="match status" value="1"/>
</dbReference>
<feature type="domain" description="Response regulatory" evidence="5">
    <location>
        <begin position="1364"/>
        <end position="1495"/>
    </location>
</feature>
<organism evidence="6 7">
    <name type="scientific">Scytalidium lignicola</name>
    <name type="common">Hyphomycete</name>
    <dbReference type="NCBI Taxonomy" id="5539"/>
    <lineage>
        <taxon>Eukaryota</taxon>
        <taxon>Fungi</taxon>
        <taxon>Dikarya</taxon>
        <taxon>Ascomycota</taxon>
        <taxon>Pezizomycotina</taxon>
        <taxon>Leotiomycetes</taxon>
        <taxon>Leotiomycetes incertae sedis</taxon>
        <taxon>Scytalidium</taxon>
    </lineage>
</organism>
<dbReference type="InterPro" id="IPR050956">
    <property type="entry name" value="2C_system_His_kinase"/>
</dbReference>
<dbReference type="NCBIfam" id="TIGR00229">
    <property type="entry name" value="sensory_box"/>
    <property type="match status" value="1"/>
</dbReference>
<evidence type="ECO:0000313" key="6">
    <source>
        <dbReference type="EMBL" id="RFU33268.1"/>
    </source>
</evidence>
<dbReference type="GO" id="GO:0000155">
    <property type="term" value="F:phosphorelay sensor kinase activity"/>
    <property type="evidence" value="ECO:0007669"/>
    <property type="project" value="InterPro"/>
</dbReference>
<dbReference type="InterPro" id="IPR058846">
    <property type="entry name" value="PAS-like"/>
</dbReference>
<dbReference type="Pfam" id="PF02518">
    <property type="entry name" value="HATPase_c"/>
    <property type="match status" value="1"/>
</dbReference>
<dbReference type="SUPFAM" id="SSF52172">
    <property type="entry name" value="CheY-like"/>
    <property type="match status" value="1"/>
</dbReference>
<dbReference type="SMART" id="SM00387">
    <property type="entry name" value="HATPase_c"/>
    <property type="match status" value="1"/>
</dbReference>
<dbReference type="SUPFAM" id="SSF55874">
    <property type="entry name" value="ATPase domain of HSP90 chaperone/DNA topoisomerase II/histidine kinase"/>
    <property type="match status" value="1"/>
</dbReference>
<feature type="compositionally biased region" description="Polar residues" evidence="3">
    <location>
        <begin position="1654"/>
        <end position="1671"/>
    </location>
</feature>
<dbReference type="InterPro" id="IPR005467">
    <property type="entry name" value="His_kinase_dom"/>
</dbReference>
<dbReference type="PROSITE" id="PS50109">
    <property type="entry name" value="HIS_KIN"/>
    <property type="match status" value="1"/>
</dbReference>
<dbReference type="Gene3D" id="1.10.287.130">
    <property type="match status" value="1"/>
</dbReference>
<dbReference type="PROSITE" id="PS50110">
    <property type="entry name" value="RESPONSE_REGULATORY"/>
    <property type="match status" value="1"/>
</dbReference>
<sequence>MLDSANRHVVLCHWPGHRNSSLTPHHCGVDHVIIQHPHIAFADRKRTMTSEQAQALCFAVASLKCRQLPQYISESPNTLQRSVHGKTNQGSQESFIRDGRPVIKDDSSVIFTQGGSIDGCPVPLLSKTKASHIVSSQHPLNAPKRQQYNENYVTNEVSPSTEPPSKRSRPNTENRKEPFGEAPTGNFSNISNETIFPSALQGGNTNQSDQPRNPNIMISVMKYSNATRGAEDPGTSKAEKNISSLLQSPSIHENLDFIYQQELSASPSSKATQSCMQILAGIGVLEFLDQDERPTFIIDVSNPINHSPGSQLQLVFANASLQSQETLLELVRGIAGLDSPGIAVTNDFPEFKAWALSFVKNQEALDVSLPSFSYAGMTWRCSTLRKRIRIISSAGFGLTTSFGPLSSAEVQSVSSALPERIRSATGVSNSSTRKTFEPLEPPDYFSDITIIANPNQNENQLTLSSPASININDHIGGSSPTRLPEASILDWTRLPVGGISRHVQFAQSIDWGATPLGPITGWNYDLRAVFNLIMRSLHPAAIYWGDEFTVIYNEAYILIAGQKHPNLMGRPFTQAWAELWNSSEDPFIQAKQFGQATMKDDDQLFIKRHGYLEEAYFSWSVIPLIGKDGTVVGLYNPAFEKTRKKIAERRMLTLREIGERTAMARDLKGFWGLVIEGLAYNEYDIPFALLYSISEDCNSNLSSTNSGTFKQSSRCVLEGTLGVPGGHQVAVSPLDLKTNDDGFAPHLRESMKTGRPVLLTTEDGTLSFHLIEGLQWRGFGDPCRASVVCPIHPTTGEAILGFLVIGVNPRRPYDDDYSLFIQLLSRQIATSMASVVLFEEEIRRSQRAAQLAALDRQELSKQLDLRTQEKLESEMKFSRMAEFAPVGMFIANSAGEITYSNSTWWEISRHPQTEGSISNWMQSIKDEDHDAVFAVWNNLFMNKVPISHEFRYKVPWEDHNGSSGDRWVLMNAYPEKDVNGRLKGIFGSITNISHQKWAEDFQKRRSEEAVEMKRAQTDFIDITSHEMRNPLSAILLCSDEIVTSLTNLCAVEVRSKLPEDTLTVVESGIDAAQTIALCAQHQKRIVDDILSLSKLDSQLLLVTPVDCQPVSIVKRALKMFQAELETNDIDIELRLEKSFIDLGIDWVKLDPSRLLQVLINLTTNAIKFTHTQSRRTIIISVAASRKRPTGTNSKITYFPTRSKRMDPTTNEAEWGSGAEIYLHFEVQDTGPGLDEEEKKVLFQRFSQASPRTHVRYGGSGLGLFISRELTEMQGGEIGVASEKGVGSTFAFYVKAREVDNIPQENMISPPLNAVQDDSPNYTVPIESRRNSYGKISQRSNTIENFSKQIQGNFNYPVLDYSKLRVLIVEDNLVNQRVLQKQLDNIGFLTKVANHGGEALDALRLSTFWAGKENDGMELSVILMDLEMPVMNGLVCTRTIRKLQAEKMIVKHVPIIAATANARLEQIESAKSAGMLLSCFVSGVGQMQHTARNRAELMTSGNALSTLTIVLFHMITVESDLLNKLPLALKNLVSTLQLTLFFTELHLNYNVPGAISEIVTFTFTFTTMTTLSAVLHPHFNTNSGLEDFSYQSSTQGRNDSYSEIVDDASDASSICRSPGWERHKRSPRKRKEESSVPQQKGKMNINYGQPHKPSNRLSKPQPSNKRTIQTPTFLEEAAALSSRKARSTSSHKETDSKSRGGSFDSGIRSFINNIVQSTPKLTEPSQMMLRTTELSASQSGFIGGLKLKLATEAEYWQQKHDNSYHMGLHRGNGGDRHASDITIKRFDSSDDEIFTKKKSEKYDTSSRYLDQDLQQNTTIDKKYGDCKYIACSGTVVPPKTLETNIAQVRNSPIKAGERIRNTSKPLYPEAMSQKSRRSALLNINKPNDYYLAASESKKHCSSSQTSISMSSEKYFPGFVSPQDDSSATLLNSSDTKVTIGAGSKCSRPGSVSISQAHVGILDDINSSLENQCSLESVLGYSARPQIGMSTIGSAQATSKECNVLLEYFPSPSTRIATNAELSGFGMRKLPLYPPNAGVRQHRESHNNEFKEFVACHSRLQYPADTPTHQVCNMDTTKCLTSNNIDMNPSLRRGKYGSTSSTGLLQQIFPSTMPIQTLPRPRRHGARSMHPEEGQNLMGEQLGSITPAAASSTHLNNNNNRYPKYHNSLMASQNDEPIAKIYECMANPDGTVKDEELGVSGQITAMVKCPWCLHGMSKECCAAYVAIVAAVEENLA</sequence>
<dbReference type="CDD" id="cd17546">
    <property type="entry name" value="REC_hyHK_CKI1_RcsC-like"/>
    <property type="match status" value="1"/>
</dbReference>
<dbReference type="InterPro" id="IPR004358">
    <property type="entry name" value="Sig_transdc_His_kin-like_C"/>
</dbReference>
<accession>A0A3E2HIL4</accession>
<dbReference type="CDD" id="cd00082">
    <property type="entry name" value="HisKA"/>
    <property type="match status" value="1"/>
</dbReference>
<dbReference type="InterPro" id="IPR035965">
    <property type="entry name" value="PAS-like_dom_sf"/>
</dbReference>
<dbReference type="InterPro" id="IPR000014">
    <property type="entry name" value="PAS"/>
</dbReference>
<evidence type="ECO:0000259" key="4">
    <source>
        <dbReference type="PROSITE" id="PS50109"/>
    </source>
</evidence>
<dbReference type="Gene3D" id="3.30.450.20">
    <property type="entry name" value="PAS domain"/>
    <property type="match status" value="2"/>
</dbReference>
<dbReference type="PANTHER" id="PTHR43719">
    <property type="entry name" value="TWO-COMPONENT HISTIDINE KINASE"/>
    <property type="match status" value="1"/>
</dbReference>
<feature type="region of interest" description="Disordered" evidence="3">
    <location>
        <begin position="1607"/>
        <end position="1705"/>
    </location>
</feature>
<dbReference type="SMART" id="SM00388">
    <property type="entry name" value="HisKA"/>
    <property type="match status" value="1"/>
</dbReference>
<dbReference type="InterPro" id="IPR036890">
    <property type="entry name" value="HATPase_C_sf"/>
</dbReference>
<feature type="region of interest" description="Disordered" evidence="3">
    <location>
        <begin position="154"/>
        <end position="214"/>
    </location>
</feature>
<dbReference type="CDD" id="cd00130">
    <property type="entry name" value="PAS"/>
    <property type="match status" value="1"/>
</dbReference>
<dbReference type="InterPro" id="IPR003594">
    <property type="entry name" value="HATPase_dom"/>
</dbReference>
<feature type="non-terminal residue" evidence="6">
    <location>
        <position position="2234"/>
    </location>
</feature>
<feature type="non-terminal residue" evidence="6">
    <location>
        <position position="1"/>
    </location>
</feature>
<dbReference type="Proteomes" id="UP000258309">
    <property type="component" value="Unassembled WGS sequence"/>
</dbReference>